<accession>A0A3N0I0N5</accession>
<dbReference type="AlphaFoldDB" id="A0A3N0I0N5"/>
<protein>
    <submittedName>
        <fullName evidence="1">SseB family protein</fullName>
    </submittedName>
</protein>
<evidence type="ECO:0000313" key="1">
    <source>
        <dbReference type="EMBL" id="RNM30595.1"/>
    </source>
</evidence>
<evidence type="ECO:0000313" key="2">
    <source>
        <dbReference type="Proteomes" id="UP000276568"/>
    </source>
</evidence>
<name>A0A3N0I0N5_9FIRM</name>
<organism evidence="1 2">
    <name type="scientific">Absicoccus porci</name>
    <dbReference type="NCBI Taxonomy" id="2486576"/>
    <lineage>
        <taxon>Bacteria</taxon>
        <taxon>Bacillati</taxon>
        <taxon>Bacillota</taxon>
        <taxon>Erysipelotrichia</taxon>
        <taxon>Erysipelotrichales</taxon>
        <taxon>Erysipelotrichaceae</taxon>
        <taxon>Absicoccus</taxon>
    </lineage>
</organism>
<dbReference type="EMBL" id="RJQC01000002">
    <property type="protein sequence ID" value="RNM30595.1"/>
    <property type="molecule type" value="Genomic_DNA"/>
</dbReference>
<dbReference type="Proteomes" id="UP000276568">
    <property type="component" value="Unassembled WGS sequence"/>
</dbReference>
<keyword evidence="2" id="KW-1185">Reference proteome</keyword>
<reference evidence="1 2" key="1">
    <citation type="submission" date="2018-11" db="EMBL/GenBank/DDBJ databases">
        <title>Clostridium sp. nov., a member of the family Erysipelotrichaceae isolated from pig faeces.</title>
        <authorList>
            <person name="Chang Y.-H."/>
        </authorList>
    </citation>
    <scope>NUCLEOTIDE SEQUENCE [LARGE SCALE GENOMIC DNA]</scope>
    <source>
        <strain evidence="1 2">YH-panp20</strain>
    </source>
</reference>
<comment type="caution">
    <text evidence="1">The sequence shown here is derived from an EMBL/GenBank/DDBJ whole genome shotgun (WGS) entry which is preliminary data.</text>
</comment>
<sequence length="131" mass="15588">MLRAVWLFFTRRVMSLTNQIQSYMQEPTKTKLADTLILLCQNSLWMPMTILPKSGIKKVPDELIKGDRSYIPLFTDRKEIKDAYYNEFFWVRVSLPDLVDQYDAFVIDPFTTNFVIEKDLIEVIRQSRKEE</sequence>
<proteinExistence type="predicted"/>
<gene>
    <name evidence="1" type="ORF">EDX97_07380</name>
</gene>